<feature type="region of interest" description="Disordered" evidence="1">
    <location>
        <begin position="447"/>
        <end position="543"/>
    </location>
</feature>
<proteinExistence type="predicted"/>
<dbReference type="Pfam" id="PF00078">
    <property type="entry name" value="RVT_1"/>
    <property type="match status" value="1"/>
</dbReference>
<reference evidence="5" key="1">
    <citation type="submission" date="2007-07" db="EMBL/GenBank/DDBJ databases">
        <title>PCAP assembly of the Caenorhabditis remanei genome.</title>
        <authorList>
            <consortium name="The Caenorhabditis remanei Sequencing Consortium"/>
            <person name="Wilson R.K."/>
        </authorList>
    </citation>
    <scope>NUCLEOTIDE SEQUENCE [LARGE SCALE GENOMIC DNA]</scope>
    <source>
        <strain evidence="5">PB4641</strain>
    </source>
</reference>
<dbReference type="InterPro" id="IPR000477">
    <property type="entry name" value="RT_dom"/>
</dbReference>
<feature type="region of interest" description="Disordered" evidence="1">
    <location>
        <begin position="2038"/>
        <end position="2119"/>
    </location>
</feature>
<gene>
    <name evidence="5" type="ORF">CRE_07614</name>
</gene>
<dbReference type="InterPro" id="IPR040676">
    <property type="entry name" value="DUF5641"/>
</dbReference>
<evidence type="ECO:0000256" key="1">
    <source>
        <dbReference type="SAM" id="MobiDB-lite"/>
    </source>
</evidence>
<dbReference type="STRING" id="31234.E3MP88"/>
<feature type="compositionally biased region" description="Low complexity" evidence="1">
    <location>
        <begin position="488"/>
        <end position="534"/>
    </location>
</feature>
<dbReference type="PROSITE" id="PS50994">
    <property type="entry name" value="INTEGRASE"/>
    <property type="match status" value="1"/>
</dbReference>
<keyword evidence="6" id="KW-1185">Reference proteome</keyword>
<dbReference type="InterPro" id="IPR001878">
    <property type="entry name" value="Znf_CCHC"/>
</dbReference>
<dbReference type="Pfam" id="PF07245">
    <property type="entry name" value="Phlebovirus_G2"/>
    <property type="match status" value="1"/>
</dbReference>
<dbReference type="HOGENOM" id="CLU_000526_3_1_1"/>
<feature type="transmembrane region" description="Helical" evidence="2">
    <location>
        <begin position="2303"/>
        <end position="2322"/>
    </location>
</feature>
<dbReference type="Proteomes" id="UP000008281">
    <property type="component" value="Unassembled WGS sequence"/>
</dbReference>
<dbReference type="PROSITE" id="PS50175">
    <property type="entry name" value="ASP_PROT_RETROV"/>
    <property type="match status" value="1"/>
</dbReference>
<feature type="region of interest" description="Disordered" evidence="1">
    <location>
        <begin position="2137"/>
        <end position="2165"/>
    </location>
</feature>
<keyword evidence="2" id="KW-0472">Membrane</keyword>
<evidence type="ECO:0000259" key="3">
    <source>
        <dbReference type="PROSITE" id="PS50175"/>
    </source>
</evidence>
<dbReference type="Gene3D" id="3.10.10.10">
    <property type="entry name" value="HIV Type 1 Reverse Transcriptase, subunit A, domain 1"/>
    <property type="match status" value="1"/>
</dbReference>
<dbReference type="GO" id="GO:0042575">
    <property type="term" value="C:DNA polymerase complex"/>
    <property type="evidence" value="ECO:0007669"/>
    <property type="project" value="UniProtKB-ARBA"/>
</dbReference>
<dbReference type="GO" id="GO:0015074">
    <property type="term" value="P:DNA integration"/>
    <property type="evidence" value="ECO:0007669"/>
    <property type="project" value="InterPro"/>
</dbReference>
<accession>E3MP88</accession>
<dbReference type="SUPFAM" id="SSF53098">
    <property type="entry name" value="Ribonuclease H-like"/>
    <property type="match status" value="1"/>
</dbReference>
<dbReference type="InterPro" id="IPR001995">
    <property type="entry name" value="Peptidase_A2_cat"/>
</dbReference>
<feature type="compositionally biased region" description="Low complexity" evidence="1">
    <location>
        <begin position="2147"/>
        <end position="2165"/>
    </location>
</feature>
<sequence>MSITHDDIKNWEEIISTHQEDYEKFLKASLQALKAVPNPATEPQTPVQDFLAGYAVFMASEVETIKPKDELYKTQLATVLENIHMTPVGTLLTETAKQASIKINKKDREITKLVSDIEARMDKRHEHLNTLAATHKVKGLADTSYSIRPRRSQTNVELKTDFIRPPGNNIQVSSFTTETRPTMLQYKHVKLPTFNGNISEWSAFYMIFKPTVLENEEYTDVEKHNILRNHLVNEPADLIRAYDPDGTQLATAVKRLEAMYGSKEKQYDYLWNRLSEVPMARDSPRSLRILHNELHAIINSLSKHGSIETQNFQSVIKSKIPRNILIEVLRTKPKDTSAILEALDIIITIEESAQRSEMKVNEKEDRNVFSVRKPQQNKKCRFCQRTNHTSAECKTVASLEDRREFIKMNNLCFNCLNSGHRLSECKSSECRKCQVKHNQAICHRNPNVVRKNNFQKNPPTYKSQNENYRKNNFSNQNNGHQSSNAAAYQQRNQGTQGQGYQQRNQSQPVNQRIQNNGNQTNGNQSNNGYNKRNQGQSAPQKSLKTRNYQVNANKTSLMVVNAPIVVGEEIEKIPVLLDTGADQSFILSSFAEKAKMEILERNVEIDLCVFGKDPTSIISNVVKFEIITNDDSVIKVEALTVPDITDLFEPINLTHEDKKYLENVNEKTVNITRPEKAVALLGLDVFWDLITDEGKKKLPSGKFIIPTHIGPLVCGKTKRSTSSMHALIARIKDSQEEHFTENDFQEYFEISNIGITDKVFDPTNEEIILEFEKKVEINQKTKRIIAPLTWKEGQRENLANNYEVAICRARQLVRTSKNTEAWQKLEENFDTMEKTGIIEEIDNDPTLGYYIPYGLVFNKSSNTTKVRTVFDASSKKRGEISLNNALHQGPSLIPDLQGILLRLRQGKYLLAGDIEKAFHAIEVNEKDRDALRFIRVKDPERPLHPDNIRLMRFRNLPFGVNCSPFLLSMSILYAVRQANVPENIVKAIESMCYVDNVFMLTDDFNELPKFYNLLKEFFGSIGMNIREFCVNHPVNFIKEEDKAQNLENIKMLGYIYDLENDTFEVRKPKLVITGKGIPRMNKKKAVGEITMIFDPTQYFAPLYLQGKNILRQISDHTIKWLDYVSDDIVEQIISYRQKIENSTLKFRRNIPNLNSRKPVQLVVFTDASEHTYGACIYLKIEKPDLKGQFDIHLLIAKQRIAPKTKTLTIPRLELLGILIGVRLLDYTIREMNLNIEKIELFSDSTIALAQIKNHPTTKGEKHAQFVDNRCLEIWKTLQNIKAKNDQTEISLSHVPTDQNPADHITRGCDSEEELRKTNWFFGPDWLQNDNHVNHPCKNEDNRLIIDKSTPVELNVMTIQVKNLSEIENRIIPLEKINNLEKTKRTMSYVLRFLKNRIYKKLSKPSKTKLERNFPELKHLPNEFCGVVKLEELNLAMKLLIRNNQLVYKIEENPKENQFLDKDNINSPSDQIVYQHNRIIGKNKLPIIETKSRLANLIIQKIHRENLHVGPMTTLGIVLESYAGTRWRAAVKKVLDNCSICRKSNNHPFREAPPGNLPERRTTESRPFQHIGVDFMGPFKTYIRNSNDIEKCHIALFTCTTTRLVHLERVPNLYTDEFLLALSRFMSRRGYPDSITSDNAATFRLTAEILDRHSEREDDFLAELAFEKIDQLKTNVLEKEITKKGIKWYFNTALAPWQGGFYERLVGVVKKALKHSLGESQHRVKDLETIMAECESLVNRRPLTYIDEDSEDCKVLRPIDIITPGLYFSIFDDNGLRDEYYEYTQNFREVQKHIKRFWNIFVRDYLKQTKNFQSVAQPNRAHSNLIKPILGEVVLLVDENVPRGKWKMGIITELLKGRDGEIRSVRVRTTQKRKKRDGTLPYKPFKIQEITRPLRLVIPLELRPQPKEEDEKIETKTVTVNLARIKEPKFKQTEKRMFRTVIETQNEDFRKNLQRRPKFSLWNIWTILLMMCILATTASANMLQNLSPNQHSNEYTTTLPTPTTEMVPPTLTTSPIVTTTIEVTTTRKKITTETTVKTTPSTTVTTPSTTVTTPSTTVTTPSTTVTTPSTTVTTTTTTLPTTVTTRKLTTRTTPSTTQSTTTETTSLSTTTPSPTTTVFQTTTTPAPILEKIVDGIRPKPEGQRRSVTTTEPPTQLTTVPATRPTTVPTTKKITTTVSTTSPPENSLMKTLQEIHDSKSRLDCTKYGVNLIDEENMTNHSNSVCTENWCDHTVLTKKKITEVLIPPEFTLHKHRVVWKKSIGTQYIIIEKTCPPTDYCWKALKHFDCILCTRFLFNPQCHPKTTISIVILLIAIVMKIISLFWHRKKLWKLFILMCCWCNFCEKISRFFSAKKRDENLEIEELEMVPLRKPTVTQRLNNVRNWRHKFRRNGNYSRSEPSTKTMKRSYTTSAQPRKQLFEISTVVENGVEVLKIQKTASRTPSPSMLAIATICLLIASAAADVCDETFPITHEETTCNEHGICRIEKTEDIFFTPQTKTICLQVVSQKNVILKFKLTVDHHFRKCHKGPILFTKNVTVHADSAKRCHGMGECVDRKCLDVGPNSKLSEFPEGNKYPGHTYCSSSCGGLWCKCLLPTEGCLFYRTYAVPTTDDKFQIYSCEAWSNAINFQAELTLDNQKIEQVFLIQEGDDYQINFKYGQNKDQEIDIKLRLLTITEETGLSILGKKFIQNKEKIALASISNEIFPLECFETGACNYRETCSCNLGEAEALCVCKVPDLYKILDDIDHNLPVITERYHLGTTPDNIPTLRTKHSNFHIQVIMEQSYNVSVTESKIDCSIEKTTPYTGCYNCLKGASQNVTCKSKEPTHAKISCDNGEFVDILTCDKTGIVNEIHRKFSKSILTGVCAVTCGTKNNSYKIEGTLTYVSHTSLFEYLNQVLHSEKSISEIHPWHIPDVWTLWNNITKGLIPIVLAIKSTNLSTYPTCPNAQPQQMMQEAKRMAATYQCKEMLDSAKLHKQREQLLANRSPPKCTICRQNHYASACKLPLEEKMKIITQRRICQICLTRDRHTPIKCKTLRFPQHLCDNKRCGKNYSFHHATICPFTASTTPNMSPLAVSMGQDEILD</sequence>
<dbReference type="Gene3D" id="3.30.420.10">
    <property type="entry name" value="Ribonuclease H-like superfamily/Ribonuclease H"/>
    <property type="match status" value="2"/>
</dbReference>
<evidence type="ECO:0008006" key="7">
    <source>
        <dbReference type="Google" id="ProtNLM"/>
    </source>
</evidence>
<feature type="transmembrane region" description="Helical" evidence="2">
    <location>
        <begin position="1958"/>
        <end position="1982"/>
    </location>
</feature>
<keyword evidence="2" id="KW-0812">Transmembrane</keyword>
<evidence type="ECO:0000259" key="4">
    <source>
        <dbReference type="PROSITE" id="PS50994"/>
    </source>
</evidence>
<evidence type="ECO:0000313" key="5">
    <source>
        <dbReference type="EMBL" id="EFP06407.1"/>
    </source>
</evidence>
<dbReference type="EMBL" id="DS268462">
    <property type="protein sequence ID" value="EFP06407.1"/>
    <property type="molecule type" value="Genomic_DNA"/>
</dbReference>
<dbReference type="GO" id="GO:0003676">
    <property type="term" value="F:nucleic acid binding"/>
    <property type="evidence" value="ECO:0007669"/>
    <property type="project" value="InterPro"/>
</dbReference>
<feature type="compositionally biased region" description="Polar residues" evidence="1">
    <location>
        <begin position="450"/>
        <end position="487"/>
    </location>
</feature>
<feature type="domain" description="Peptidase A2" evidence="3">
    <location>
        <begin position="573"/>
        <end position="586"/>
    </location>
</feature>
<dbReference type="GO" id="GO:0008270">
    <property type="term" value="F:zinc ion binding"/>
    <property type="evidence" value="ECO:0007669"/>
    <property type="project" value="InterPro"/>
</dbReference>
<dbReference type="InParanoid" id="E3MP88"/>
<dbReference type="InterPro" id="IPR036397">
    <property type="entry name" value="RNaseH_sf"/>
</dbReference>
<dbReference type="Pfam" id="PF03564">
    <property type="entry name" value="DUF1759"/>
    <property type="match status" value="1"/>
</dbReference>
<dbReference type="Pfam" id="PF05380">
    <property type="entry name" value="Peptidase_A17"/>
    <property type="match status" value="1"/>
</dbReference>
<protein>
    <recommendedName>
        <fullName evidence="7">Integrase catalytic domain-containing protein</fullName>
    </recommendedName>
</protein>
<dbReference type="InterPro" id="IPR043502">
    <property type="entry name" value="DNA/RNA_pol_sf"/>
</dbReference>
<dbReference type="PANTHER" id="PTHR47331:SF5">
    <property type="entry name" value="RIBONUCLEASE H"/>
    <property type="match status" value="1"/>
</dbReference>
<dbReference type="SUPFAM" id="SSF56672">
    <property type="entry name" value="DNA/RNA polymerases"/>
    <property type="match status" value="1"/>
</dbReference>
<dbReference type="OMA" id="ITECESM"/>
<dbReference type="OrthoDB" id="5863871at2759"/>
<dbReference type="InterPro" id="IPR001584">
    <property type="entry name" value="Integrase_cat-core"/>
</dbReference>
<dbReference type="Pfam" id="PF18701">
    <property type="entry name" value="DUF5641"/>
    <property type="match status" value="1"/>
</dbReference>
<dbReference type="InterPro" id="IPR005312">
    <property type="entry name" value="DUF1759"/>
</dbReference>
<dbReference type="GO" id="GO:0006508">
    <property type="term" value="P:proteolysis"/>
    <property type="evidence" value="ECO:0007669"/>
    <property type="project" value="InterPro"/>
</dbReference>
<dbReference type="SMART" id="SM00343">
    <property type="entry name" value="ZnF_C2HC"/>
    <property type="match status" value="2"/>
</dbReference>
<keyword evidence="2" id="KW-1133">Transmembrane helix</keyword>
<dbReference type="PANTHER" id="PTHR47331">
    <property type="entry name" value="PHD-TYPE DOMAIN-CONTAINING PROTEIN"/>
    <property type="match status" value="1"/>
</dbReference>
<dbReference type="Gene3D" id="3.30.70.270">
    <property type="match status" value="1"/>
</dbReference>
<dbReference type="GO" id="GO:0004190">
    <property type="term" value="F:aspartic-type endopeptidase activity"/>
    <property type="evidence" value="ECO:0007669"/>
    <property type="project" value="InterPro"/>
</dbReference>
<feature type="domain" description="Integrase catalytic" evidence="4">
    <location>
        <begin position="1562"/>
        <end position="1765"/>
    </location>
</feature>
<organism evidence="6">
    <name type="scientific">Caenorhabditis remanei</name>
    <name type="common">Caenorhabditis vulgaris</name>
    <dbReference type="NCBI Taxonomy" id="31234"/>
    <lineage>
        <taxon>Eukaryota</taxon>
        <taxon>Metazoa</taxon>
        <taxon>Ecdysozoa</taxon>
        <taxon>Nematoda</taxon>
        <taxon>Chromadorea</taxon>
        <taxon>Rhabditida</taxon>
        <taxon>Rhabditina</taxon>
        <taxon>Rhabditomorpha</taxon>
        <taxon>Rhabditoidea</taxon>
        <taxon>Rhabditidae</taxon>
        <taxon>Peloderinae</taxon>
        <taxon>Caenorhabditis</taxon>
    </lineage>
</organism>
<dbReference type="eggNOG" id="KOG0017">
    <property type="taxonomic scope" value="Eukaryota"/>
</dbReference>
<name>E3MP88_CAERE</name>
<dbReference type="InterPro" id="IPR043128">
    <property type="entry name" value="Rev_trsase/Diguanyl_cyclase"/>
</dbReference>
<dbReference type="Gene3D" id="2.60.40.3770">
    <property type="match status" value="1"/>
</dbReference>
<evidence type="ECO:0000256" key="2">
    <source>
        <dbReference type="SAM" id="Phobius"/>
    </source>
</evidence>
<dbReference type="InterPro" id="IPR008042">
    <property type="entry name" value="Retrotrans_Pao"/>
</dbReference>
<dbReference type="InterPro" id="IPR009878">
    <property type="entry name" value="Phlebovirus_G2_fusion"/>
</dbReference>
<dbReference type="InterPro" id="IPR012337">
    <property type="entry name" value="RNaseH-like_sf"/>
</dbReference>
<evidence type="ECO:0000313" key="6">
    <source>
        <dbReference type="Proteomes" id="UP000008281"/>
    </source>
</evidence>